<feature type="domain" description="Aminomethyltransferase C-terminal" evidence="4">
    <location>
        <begin position="267"/>
        <end position="338"/>
    </location>
</feature>
<dbReference type="SUPFAM" id="SSF101790">
    <property type="entry name" value="Aminomethyltransferase beta-barrel domain"/>
    <property type="match status" value="1"/>
</dbReference>
<sequence length="362" mass="38338">MTDSTDTLPADAPHDPDARVPAHRGDPLAEQRAMARGAAVVDRSHRGVLAVPGEDRLSWLHLLLTQHVSELPGDTGTEALVLDINGRVLHHMVVAHVGDTVWLDVEPDDAAELLGYLTKMVFWSKVEPRDATDELAVLSVVGPDTPTVLAAAGVPVPDGVGALALAGGGFVRRMPWPGKDAADVVVPRAERDAWFARLTAAGARAAGTMAFEALRVEALRPRLRVDTDERTIPHEVGWIGSAVHLTKGCYRGQETVARVANLGRPPRRLVLLHLDAGDEELPRPGDPVVNGGRPVGRVGTVTLHHELGAVALALVKRSVPVDAELVAGVDERAAPARIDPDSIEADDATPPPGRAAQSGLRT</sequence>
<evidence type="ECO:0000259" key="3">
    <source>
        <dbReference type="Pfam" id="PF01571"/>
    </source>
</evidence>
<dbReference type="Pfam" id="PF08669">
    <property type="entry name" value="GCV_T_C"/>
    <property type="match status" value="1"/>
</dbReference>
<reference evidence="6" key="1">
    <citation type="journal article" date="2019" name="Int. J. Syst. Evol. Microbiol.">
        <title>The Global Catalogue of Microorganisms (GCM) 10K type strain sequencing project: providing services to taxonomists for standard genome sequencing and annotation.</title>
        <authorList>
            <consortium name="The Broad Institute Genomics Platform"/>
            <consortium name="The Broad Institute Genome Sequencing Center for Infectious Disease"/>
            <person name="Wu L."/>
            <person name="Ma J."/>
        </authorList>
    </citation>
    <scope>NUCLEOTIDE SEQUENCE [LARGE SCALE GENOMIC DNA]</scope>
    <source>
        <strain evidence="6">CCUG 49018</strain>
    </source>
</reference>
<dbReference type="Gene3D" id="3.30.1360.120">
    <property type="entry name" value="Probable tRNA modification gtpase trme, domain 1"/>
    <property type="match status" value="1"/>
</dbReference>
<accession>A0ABW3VBS5</accession>
<dbReference type="Pfam" id="PF01571">
    <property type="entry name" value="GCV_T"/>
    <property type="match status" value="1"/>
</dbReference>
<dbReference type="InterPro" id="IPR017703">
    <property type="entry name" value="YgfZ/GCV_T_CS"/>
</dbReference>
<proteinExistence type="predicted"/>
<organism evidence="5 6">
    <name type="scientific">Pseudonocardia benzenivorans</name>
    <dbReference type="NCBI Taxonomy" id="228005"/>
    <lineage>
        <taxon>Bacteria</taxon>
        <taxon>Bacillati</taxon>
        <taxon>Actinomycetota</taxon>
        <taxon>Actinomycetes</taxon>
        <taxon>Pseudonocardiales</taxon>
        <taxon>Pseudonocardiaceae</taxon>
        <taxon>Pseudonocardia</taxon>
    </lineage>
</organism>
<evidence type="ECO:0000259" key="4">
    <source>
        <dbReference type="Pfam" id="PF08669"/>
    </source>
</evidence>
<dbReference type="EMBL" id="JBHTMB010000026">
    <property type="protein sequence ID" value="MFD1232569.1"/>
    <property type="molecule type" value="Genomic_DNA"/>
</dbReference>
<evidence type="ECO:0000256" key="1">
    <source>
        <dbReference type="ARBA" id="ARBA00022946"/>
    </source>
</evidence>
<dbReference type="PIRSF" id="PIRSF006487">
    <property type="entry name" value="GcvT"/>
    <property type="match status" value="1"/>
</dbReference>
<gene>
    <name evidence="5" type="ORF">ACFQ34_04665</name>
</gene>
<feature type="compositionally biased region" description="Basic and acidic residues" evidence="2">
    <location>
        <begin position="330"/>
        <end position="340"/>
    </location>
</feature>
<dbReference type="PANTHER" id="PTHR22602:SF0">
    <property type="entry name" value="TRANSFERASE CAF17, MITOCHONDRIAL-RELATED"/>
    <property type="match status" value="1"/>
</dbReference>
<dbReference type="InterPro" id="IPR029043">
    <property type="entry name" value="GcvT/YgfZ_C"/>
</dbReference>
<feature type="domain" description="GCVT N-terminal" evidence="3">
    <location>
        <begin position="29"/>
        <end position="246"/>
    </location>
</feature>
<evidence type="ECO:0000256" key="2">
    <source>
        <dbReference type="SAM" id="MobiDB-lite"/>
    </source>
</evidence>
<dbReference type="SUPFAM" id="SSF103025">
    <property type="entry name" value="Folate-binding domain"/>
    <property type="match status" value="1"/>
</dbReference>
<dbReference type="InterPro" id="IPR045179">
    <property type="entry name" value="YgfZ/GcvT"/>
</dbReference>
<evidence type="ECO:0000313" key="6">
    <source>
        <dbReference type="Proteomes" id="UP001597182"/>
    </source>
</evidence>
<feature type="compositionally biased region" description="Basic and acidic residues" evidence="2">
    <location>
        <begin position="12"/>
        <end position="23"/>
    </location>
</feature>
<evidence type="ECO:0000313" key="5">
    <source>
        <dbReference type="EMBL" id="MFD1232569.1"/>
    </source>
</evidence>
<dbReference type="NCBIfam" id="TIGR03317">
    <property type="entry name" value="ygfZ_signature"/>
    <property type="match status" value="1"/>
</dbReference>
<dbReference type="InterPro" id="IPR013977">
    <property type="entry name" value="GcvT_C"/>
</dbReference>
<keyword evidence="6" id="KW-1185">Reference proteome</keyword>
<dbReference type="InterPro" id="IPR027266">
    <property type="entry name" value="TrmE/GcvT-like"/>
</dbReference>
<feature type="region of interest" description="Disordered" evidence="2">
    <location>
        <begin position="1"/>
        <end position="23"/>
    </location>
</feature>
<dbReference type="RefSeq" id="WP_346094082.1">
    <property type="nucleotide sequence ID" value="NZ_BAABKS010000085.1"/>
</dbReference>
<dbReference type="InterPro" id="IPR006222">
    <property type="entry name" value="GCVT_N"/>
</dbReference>
<dbReference type="Proteomes" id="UP001597182">
    <property type="component" value="Unassembled WGS sequence"/>
</dbReference>
<name>A0ABW3VBS5_9PSEU</name>
<keyword evidence="1" id="KW-0809">Transit peptide</keyword>
<feature type="region of interest" description="Disordered" evidence="2">
    <location>
        <begin position="330"/>
        <end position="362"/>
    </location>
</feature>
<comment type="caution">
    <text evidence="5">The sequence shown here is derived from an EMBL/GenBank/DDBJ whole genome shotgun (WGS) entry which is preliminary data.</text>
</comment>
<dbReference type="PANTHER" id="PTHR22602">
    <property type="entry name" value="TRANSFERASE CAF17, MITOCHONDRIAL-RELATED"/>
    <property type="match status" value="1"/>
</dbReference>
<protein>
    <submittedName>
        <fullName evidence="5">YgfZ/GcvT domain-containing protein</fullName>
    </submittedName>
</protein>